<evidence type="ECO:0000256" key="4">
    <source>
        <dbReference type="ARBA" id="ARBA00022840"/>
    </source>
</evidence>
<accession>A0A095TDX1</accession>
<sequence>MITFRNVTKHYGNGAVVVDGLNLEAQGGKITVLVGPSGCGKTTSLRMINRLVEPSTGQILLNGEATEQMDVVQLRRRIGYVIQNAGLFPHKNILDNIATTAILCGVAKTKARQRAAELLEVVGLDNSMSKRYPWQLSGGQQQRVGVARALAADPEFMLMDEPFSAVDPVVREQLQDEFLRIQRAVSKTIIMVTHDIDEAMKLGDQVAVLRPGGRLAQIATPGELLNTPQNPFVADFIGRDRGYRKLSFRDAGSNLPLRDEPSVELGSLLAQARQVAIDPWVLVTHEGKALGWFDTRQQVTAADAQYINLGATFCHVSGSLRHLLDAALSSPCHRAVMVNDQHQPLGSIALDEVLNRCKSIPAEVV</sequence>
<evidence type="ECO:0000256" key="2">
    <source>
        <dbReference type="ARBA" id="ARBA00022448"/>
    </source>
</evidence>
<name>A0A095TDX1_9GAMM</name>
<dbReference type="OrthoDB" id="9802264at2"/>
<dbReference type="GO" id="GO:0016887">
    <property type="term" value="F:ATP hydrolysis activity"/>
    <property type="evidence" value="ECO:0007669"/>
    <property type="project" value="InterPro"/>
</dbReference>
<reference evidence="6" key="1">
    <citation type="submission" date="2014-12" db="EMBL/GenBank/DDBJ databases">
        <title>The draft genome of the Tatumella morbirosei type strain, LMG23360T isolated from pineapple rot.</title>
        <authorList>
            <person name="Smits T.H."/>
            <person name="Palmer M."/>
            <person name="Venter S.N."/>
            <person name="Duffy B."/>
            <person name="Steenkamp E.T."/>
            <person name="Chan W.Y."/>
            <person name="Coutinho T.A."/>
            <person name="Coetzee M.P."/>
            <person name="De Maayer P."/>
        </authorList>
    </citation>
    <scope>NUCLEOTIDE SEQUENCE [LARGE SCALE GENOMIC DNA]</scope>
    <source>
        <strain evidence="6">LMG 23360</strain>
    </source>
</reference>
<comment type="similarity">
    <text evidence="1">Belongs to the ABC transporter superfamily. Drug exporter-2 (TC 3.A.1.117) family.</text>
</comment>
<evidence type="ECO:0000256" key="3">
    <source>
        <dbReference type="ARBA" id="ARBA00022741"/>
    </source>
</evidence>
<evidence type="ECO:0000256" key="1">
    <source>
        <dbReference type="ARBA" id="ARBA00006526"/>
    </source>
</evidence>
<evidence type="ECO:0000313" key="7">
    <source>
        <dbReference type="Proteomes" id="UP000029577"/>
    </source>
</evidence>
<keyword evidence="4 6" id="KW-0067">ATP-binding</keyword>
<keyword evidence="7" id="KW-1185">Reference proteome</keyword>
<dbReference type="eggNOG" id="COG1125">
    <property type="taxonomic scope" value="Bacteria"/>
</dbReference>
<keyword evidence="3" id="KW-0547">Nucleotide-binding</keyword>
<dbReference type="FunFam" id="3.40.50.300:FF:000425">
    <property type="entry name" value="Probable ABC transporter, ATP-binding subunit"/>
    <property type="match status" value="1"/>
</dbReference>
<evidence type="ECO:0000259" key="5">
    <source>
        <dbReference type="PROSITE" id="PS50893"/>
    </source>
</evidence>
<protein>
    <submittedName>
        <fullName evidence="6">Glycine/betaine ABC transporter ATP-binding protein</fullName>
    </submittedName>
</protein>
<dbReference type="SMART" id="SM00382">
    <property type="entry name" value="AAA"/>
    <property type="match status" value="1"/>
</dbReference>
<feature type="domain" description="ABC transporter" evidence="5">
    <location>
        <begin position="2"/>
        <end position="237"/>
    </location>
</feature>
<dbReference type="InterPro" id="IPR027417">
    <property type="entry name" value="P-loop_NTPase"/>
</dbReference>
<comment type="caution">
    <text evidence="6">The sequence shown here is derived from an EMBL/GenBank/DDBJ whole genome shotgun (WGS) entry which is preliminary data.</text>
</comment>
<keyword evidence="2" id="KW-0813">Transport</keyword>
<dbReference type="InterPro" id="IPR003439">
    <property type="entry name" value="ABC_transporter-like_ATP-bd"/>
</dbReference>
<proteinExistence type="inferred from homology"/>
<organism evidence="6 7">
    <name type="scientific">Tatumella morbirosei</name>
    <dbReference type="NCBI Taxonomy" id="642227"/>
    <lineage>
        <taxon>Bacteria</taxon>
        <taxon>Pseudomonadati</taxon>
        <taxon>Pseudomonadota</taxon>
        <taxon>Gammaproteobacteria</taxon>
        <taxon>Enterobacterales</taxon>
        <taxon>Erwiniaceae</taxon>
        <taxon>Tatumella</taxon>
    </lineage>
</organism>
<dbReference type="Pfam" id="PF00005">
    <property type="entry name" value="ABC_tran"/>
    <property type="match status" value="1"/>
</dbReference>
<dbReference type="Gene3D" id="3.40.50.300">
    <property type="entry name" value="P-loop containing nucleotide triphosphate hydrolases"/>
    <property type="match status" value="1"/>
</dbReference>
<dbReference type="SUPFAM" id="SSF52540">
    <property type="entry name" value="P-loop containing nucleoside triphosphate hydrolases"/>
    <property type="match status" value="1"/>
</dbReference>
<dbReference type="InterPro" id="IPR017871">
    <property type="entry name" value="ABC_transporter-like_CS"/>
</dbReference>
<dbReference type="RefSeq" id="WP_038017542.1">
    <property type="nucleotide sequence ID" value="NZ_JPKR02000004.1"/>
</dbReference>
<dbReference type="PROSITE" id="PS00211">
    <property type="entry name" value="ABC_TRANSPORTER_1"/>
    <property type="match status" value="1"/>
</dbReference>
<dbReference type="AlphaFoldDB" id="A0A095TDX1"/>
<gene>
    <name evidence="6" type="ORF">HA49_05265</name>
</gene>
<dbReference type="STRING" id="642227.HA49_05265"/>
<dbReference type="PANTHER" id="PTHR43117:SF4">
    <property type="entry name" value="OSMOPROTECTANT IMPORT ATP-BINDING PROTEIN OSMV"/>
    <property type="match status" value="1"/>
</dbReference>
<dbReference type="GO" id="GO:0015697">
    <property type="term" value="P:quaternary ammonium group transport"/>
    <property type="evidence" value="ECO:0007669"/>
    <property type="project" value="UniProtKB-ARBA"/>
</dbReference>
<dbReference type="GO" id="GO:0005524">
    <property type="term" value="F:ATP binding"/>
    <property type="evidence" value="ECO:0007669"/>
    <property type="project" value="UniProtKB-KW"/>
</dbReference>
<dbReference type="PANTHER" id="PTHR43117">
    <property type="entry name" value="OSMOPROTECTANT IMPORT ATP-BINDING PROTEIN OSMV"/>
    <property type="match status" value="1"/>
</dbReference>
<dbReference type="PROSITE" id="PS50893">
    <property type="entry name" value="ABC_TRANSPORTER_2"/>
    <property type="match status" value="1"/>
</dbReference>
<dbReference type="Proteomes" id="UP000029577">
    <property type="component" value="Unassembled WGS sequence"/>
</dbReference>
<dbReference type="InterPro" id="IPR003593">
    <property type="entry name" value="AAA+_ATPase"/>
</dbReference>
<dbReference type="EMBL" id="JPKR02000004">
    <property type="protein sequence ID" value="KGD74729.1"/>
    <property type="molecule type" value="Genomic_DNA"/>
</dbReference>
<evidence type="ECO:0000313" key="6">
    <source>
        <dbReference type="EMBL" id="KGD74729.1"/>
    </source>
</evidence>